<accession>A0ABV3VIY6</accession>
<comment type="caution">
    <text evidence="1">The sequence shown here is derived from an EMBL/GenBank/DDBJ whole genome shotgun (WGS) entry which is preliminary data.</text>
</comment>
<evidence type="ECO:0000313" key="2">
    <source>
        <dbReference type="Proteomes" id="UP001558474"/>
    </source>
</evidence>
<proteinExistence type="predicted"/>
<gene>
    <name evidence="1" type="ORF">ABFW12_18480</name>
</gene>
<organism evidence="1 2">
    <name type="scientific">Mycolicibacterium porcinum</name>
    <dbReference type="NCBI Taxonomy" id="39693"/>
    <lineage>
        <taxon>Bacteria</taxon>
        <taxon>Bacillati</taxon>
        <taxon>Actinomycetota</taxon>
        <taxon>Actinomycetes</taxon>
        <taxon>Mycobacteriales</taxon>
        <taxon>Mycobacteriaceae</taxon>
        <taxon>Mycolicibacterium</taxon>
    </lineage>
</organism>
<dbReference type="RefSeq" id="WP_368573443.1">
    <property type="nucleotide sequence ID" value="NZ_JBDLOU010000040.1"/>
</dbReference>
<dbReference type="EMBL" id="JBDLOU010000040">
    <property type="protein sequence ID" value="MEX3740210.1"/>
    <property type="molecule type" value="Genomic_DNA"/>
</dbReference>
<evidence type="ECO:0000313" key="1">
    <source>
        <dbReference type="EMBL" id="MEX3740210.1"/>
    </source>
</evidence>
<name>A0ABV3VIY6_9MYCO</name>
<reference evidence="1 2" key="1">
    <citation type="submission" date="2024-04" db="EMBL/GenBank/DDBJ databases">
        <title>Genomic Markers of Mycobacteria.</title>
        <authorList>
            <person name="Soliman M.S."/>
            <person name="Elkholy A."/>
            <person name="Soliman N.S."/>
            <person name="Abbas A."/>
            <person name="Khayrat S."/>
            <person name="Shawky S."/>
        </authorList>
    </citation>
    <scope>NUCLEOTIDE SEQUENCE [LARGE SCALE GENOMIC DNA]</scope>
    <source>
        <strain evidence="1 2">Egy-CU-AM5</strain>
    </source>
</reference>
<sequence length="94" mass="9892">MNTWTVTTNTAHTTRTIIGNAPTVELAEHDMVIATGSLMERGGDHHSQYVLSVEEDLVAIIGTGADANGCVDHAGAAAMLAHLHHAVSDPYDQS</sequence>
<dbReference type="Proteomes" id="UP001558474">
    <property type="component" value="Unassembled WGS sequence"/>
</dbReference>
<protein>
    <submittedName>
        <fullName evidence="1">Uncharacterized protein</fullName>
    </submittedName>
</protein>
<keyword evidence="2" id="KW-1185">Reference proteome</keyword>